<sequence length="114" mass="12833">MKQRSIPVCIILSLITCGIYFLYWFVCITDDTTRISTKYNTSGGMALVLTLITCGLYGFFWAYKMGECMDELRMKSGEPMGNLPIIYLILNLFGLSIITAALIQSDLNKYDFAA</sequence>
<keyword evidence="1" id="KW-0812">Transmembrane</keyword>
<keyword evidence="1" id="KW-1133">Transmembrane helix</keyword>
<organism evidence="3 4">
    <name type="scientific">Candidatus Flavonifractor merdigallinarum</name>
    <dbReference type="NCBI Taxonomy" id="2838589"/>
    <lineage>
        <taxon>Bacteria</taxon>
        <taxon>Bacillati</taxon>
        <taxon>Bacillota</taxon>
        <taxon>Clostridia</taxon>
        <taxon>Eubacteriales</taxon>
        <taxon>Oscillospiraceae</taxon>
        <taxon>Flavonifractor</taxon>
    </lineage>
</organism>
<feature type="domain" description="DUF4234" evidence="2">
    <location>
        <begin position="4"/>
        <end position="70"/>
    </location>
</feature>
<dbReference type="EMBL" id="DXDX01000040">
    <property type="protein sequence ID" value="HIY20661.1"/>
    <property type="molecule type" value="Genomic_DNA"/>
</dbReference>
<dbReference type="InterPro" id="IPR025328">
    <property type="entry name" value="DUF4234"/>
</dbReference>
<accession>A0A9D1Y728</accession>
<dbReference type="Pfam" id="PF14018">
    <property type="entry name" value="DUF4234"/>
    <property type="match status" value="1"/>
</dbReference>
<reference evidence="3" key="1">
    <citation type="journal article" date="2021" name="PeerJ">
        <title>Extensive microbial diversity within the chicken gut microbiome revealed by metagenomics and culture.</title>
        <authorList>
            <person name="Gilroy R."/>
            <person name="Ravi A."/>
            <person name="Getino M."/>
            <person name="Pursley I."/>
            <person name="Horton D.L."/>
            <person name="Alikhan N.F."/>
            <person name="Baker D."/>
            <person name="Gharbi K."/>
            <person name="Hall N."/>
            <person name="Watson M."/>
            <person name="Adriaenssens E.M."/>
            <person name="Foster-Nyarko E."/>
            <person name="Jarju S."/>
            <person name="Secka A."/>
            <person name="Antonio M."/>
            <person name="Oren A."/>
            <person name="Chaudhuri R.R."/>
            <person name="La Ragione R."/>
            <person name="Hildebrand F."/>
            <person name="Pallen M.J."/>
        </authorList>
    </citation>
    <scope>NUCLEOTIDE SEQUENCE</scope>
    <source>
        <strain evidence="3">ChiBcec16_6824</strain>
    </source>
</reference>
<keyword evidence="1" id="KW-0472">Membrane</keyword>
<evidence type="ECO:0000313" key="4">
    <source>
        <dbReference type="Proteomes" id="UP000823868"/>
    </source>
</evidence>
<name>A0A9D1Y728_9FIRM</name>
<feature type="transmembrane region" description="Helical" evidence="1">
    <location>
        <begin position="7"/>
        <end position="26"/>
    </location>
</feature>
<feature type="transmembrane region" description="Helical" evidence="1">
    <location>
        <begin position="84"/>
        <end position="103"/>
    </location>
</feature>
<evidence type="ECO:0000259" key="2">
    <source>
        <dbReference type="Pfam" id="PF14018"/>
    </source>
</evidence>
<dbReference type="Proteomes" id="UP000823868">
    <property type="component" value="Unassembled WGS sequence"/>
</dbReference>
<evidence type="ECO:0000256" key="1">
    <source>
        <dbReference type="SAM" id="Phobius"/>
    </source>
</evidence>
<evidence type="ECO:0000313" key="3">
    <source>
        <dbReference type="EMBL" id="HIY20661.1"/>
    </source>
</evidence>
<reference evidence="3" key="2">
    <citation type="submission" date="2021-04" db="EMBL/GenBank/DDBJ databases">
        <authorList>
            <person name="Gilroy R."/>
        </authorList>
    </citation>
    <scope>NUCLEOTIDE SEQUENCE</scope>
    <source>
        <strain evidence="3">ChiBcec16_6824</strain>
    </source>
</reference>
<proteinExistence type="predicted"/>
<comment type="caution">
    <text evidence="3">The sequence shown here is derived from an EMBL/GenBank/DDBJ whole genome shotgun (WGS) entry which is preliminary data.</text>
</comment>
<feature type="transmembrane region" description="Helical" evidence="1">
    <location>
        <begin position="46"/>
        <end position="63"/>
    </location>
</feature>
<dbReference type="AlphaFoldDB" id="A0A9D1Y728"/>
<gene>
    <name evidence="3" type="ORF">H9841_02010</name>
</gene>
<protein>
    <submittedName>
        <fullName evidence="3">DUF4234 domain-containing protein</fullName>
    </submittedName>
</protein>